<gene>
    <name evidence="1" type="ORF">OXX778_LOCUS9195</name>
</gene>
<evidence type="ECO:0000313" key="2">
    <source>
        <dbReference type="Proteomes" id="UP000663879"/>
    </source>
</evidence>
<evidence type="ECO:0000313" key="1">
    <source>
        <dbReference type="EMBL" id="CAF0855973.1"/>
    </source>
</evidence>
<proteinExistence type="predicted"/>
<sequence length="37" mass="4287">MAKRSNIIELKTIDSITSIDFCVLLEFIWPSIVMLVF</sequence>
<dbReference type="AlphaFoldDB" id="A0A813W5J9"/>
<protein>
    <submittedName>
        <fullName evidence="1">Uncharacterized protein</fullName>
    </submittedName>
</protein>
<reference evidence="1" key="1">
    <citation type="submission" date="2021-02" db="EMBL/GenBank/DDBJ databases">
        <authorList>
            <person name="Nowell W R."/>
        </authorList>
    </citation>
    <scope>NUCLEOTIDE SEQUENCE</scope>
    <source>
        <strain evidence="1">Ploen Becks lab</strain>
    </source>
</reference>
<accession>A0A813W5J9</accession>
<feature type="non-terminal residue" evidence="1">
    <location>
        <position position="37"/>
    </location>
</feature>
<comment type="caution">
    <text evidence="1">The sequence shown here is derived from an EMBL/GenBank/DDBJ whole genome shotgun (WGS) entry which is preliminary data.</text>
</comment>
<feature type="non-terminal residue" evidence="1">
    <location>
        <position position="1"/>
    </location>
</feature>
<dbReference type="EMBL" id="CAJNOC010001336">
    <property type="protein sequence ID" value="CAF0855973.1"/>
    <property type="molecule type" value="Genomic_DNA"/>
</dbReference>
<organism evidence="1 2">
    <name type="scientific">Brachionus calyciflorus</name>
    <dbReference type="NCBI Taxonomy" id="104777"/>
    <lineage>
        <taxon>Eukaryota</taxon>
        <taxon>Metazoa</taxon>
        <taxon>Spiralia</taxon>
        <taxon>Gnathifera</taxon>
        <taxon>Rotifera</taxon>
        <taxon>Eurotatoria</taxon>
        <taxon>Monogononta</taxon>
        <taxon>Pseudotrocha</taxon>
        <taxon>Ploima</taxon>
        <taxon>Brachionidae</taxon>
        <taxon>Brachionus</taxon>
    </lineage>
</organism>
<name>A0A813W5J9_9BILA</name>
<dbReference type="Proteomes" id="UP000663879">
    <property type="component" value="Unassembled WGS sequence"/>
</dbReference>
<keyword evidence="2" id="KW-1185">Reference proteome</keyword>